<evidence type="ECO:0000256" key="2">
    <source>
        <dbReference type="SAM" id="SignalP"/>
    </source>
</evidence>
<feature type="signal peptide" evidence="2">
    <location>
        <begin position="1"/>
        <end position="23"/>
    </location>
</feature>
<proteinExistence type="predicted"/>
<dbReference type="PANTHER" id="PTHR43649">
    <property type="entry name" value="ARABINOSE-BINDING PROTEIN-RELATED"/>
    <property type="match status" value="1"/>
</dbReference>
<dbReference type="InterPro" id="IPR022627">
    <property type="entry name" value="DUF3502"/>
</dbReference>
<feature type="region of interest" description="Disordered" evidence="1">
    <location>
        <begin position="31"/>
        <end position="54"/>
    </location>
</feature>
<dbReference type="Gene3D" id="3.40.190.10">
    <property type="entry name" value="Periplasmic binding protein-like II"/>
    <property type="match status" value="2"/>
</dbReference>
<dbReference type="Proteomes" id="UP001469365">
    <property type="component" value="Unassembled WGS sequence"/>
</dbReference>
<dbReference type="InterPro" id="IPR001711">
    <property type="entry name" value="PLipase_C_Pinositol-sp_Y"/>
</dbReference>
<evidence type="ECO:0000313" key="5">
    <source>
        <dbReference type="Proteomes" id="UP001469365"/>
    </source>
</evidence>
<evidence type="ECO:0000313" key="4">
    <source>
        <dbReference type="EMBL" id="MEK8129933.1"/>
    </source>
</evidence>
<comment type="caution">
    <text evidence="4">The sequence shown here is derived from an EMBL/GenBank/DDBJ whole genome shotgun (WGS) entry which is preliminary data.</text>
</comment>
<keyword evidence="2" id="KW-0732">Signal</keyword>
<dbReference type="Pfam" id="PF01547">
    <property type="entry name" value="SBP_bac_1"/>
    <property type="match status" value="1"/>
</dbReference>
<evidence type="ECO:0000259" key="3">
    <source>
        <dbReference type="PROSITE" id="PS50008"/>
    </source>
</evidence>
<feature type="domain" description="PI-PLC Y-box" evidence="3">
    <location>
        <begin position="398"/>
        <end position="460"/>
    </location>
</feature>
<organism evidence="4 5">
    <name type="scientific">Paenibacillus filicis</name>
    <dbReference type="NCBI Taxonomy" id="669464"/>
    <lineage>
        <taxon>Bacteria</taxon>
        <taxon>Bacillati</taxon>
        <taxon>Bacillota</taxon>
        <taxon>Bacilli</taxon>
        <taxon>Bacillales</taxon>
        <taxon>Paenibacillaceae</taxon>
        <taxon>Paenibacillus</taxon>
    </lineage>
</organism>
<evidence type="ECO:0000256" key="1">
    <source>
        <dbReference type="SAM" id="MobiDB-lite"/>
    </source>
</evidence>
<dbReference type="EMBL" id="JBBPCC010000012">
    <property type="protein sequence ID" value="MEK8129933.1"/>
    <property type="molecule type" value="Genomic_DNA"/>
</dbReference>
<dbReference type="PROSITE" id="PS50008">
    <property type="entry name" value="PIPLC_Y_DOMAIN"/>
    <property type="match status" value="1"/>
</dbReference>
<dbReference type="PANTHER" id="PTHR43649:SF17">
    <property type="entry name" value="ABC TRANSPORTER SOLUTE BINDING PROTEIN-SUGAR TRANSPORT"/>
    <property type="match status" value="1"/>
</dbReference>
<dbReference type="Pfam" id="PF12010">
    <property type="entry name" value="DUF3502"/>
    <property type="match status" value="1"/>
</dbReference>
<sequence length="520" mass="57488">MLRIKKGTQLALSTLLLSSTMLAACSTAKPADQGAAPAPAKEEPKSTAAPTGTKSDLKPYKLVMIFPSGVVPKDLPQVQDEINKYLTEKINATIEIRPIDWGAWQNKTNLMFASQEQFDLMFTASWYGLGQQAAKGQIIPLDDLIAKHGAGIKSVLDPAYVEGGKLNGKSYGVVANKEFAATKGVVMRKDLVDKYKFDLSAVKELKDLEPIFAKIKESEPGITPLQVKNDRSPASAILGYGLFDMLGDGPGVLDRNSNDLKVIDMFQTPQFLEATKLMHKWYKLGYVNKDGSTNKDSEFLAVKAGKAFAYGESMKPGFDMQETRNTGTPMTTVELTKPYTTTGDTTSAMFAIPFTSKDPDRAMMFLNLLYTDKKLLNLLDWGIEGKHYAKAGDNIIDYPQGVDAANVGYNLNLPWMFGNQLNSYIWKTEDPQIWDKYKKFNEGAQKSIALGFVFDPEKVKNEIAATNNVVTEFTGGLYTGTLDPEVYIPKFVEKLKAAGMDKIIAEKQKQLDEWAKAHKK</sequence>
<reference evidence="4 5" key="1">
    <citation type="submission" date="2024-04" db="EMBL/GenBank/DDBJ databases">
        <title>draft genome sequnece of Paenibacillus filicis.</title>
        <authorList>
            <person name="Kim D.-U."/>
        </authorList>
    </citation>
    <scope>NUCLEOTIDE SEQUENCE [LARGE SCALE GENOMIC DNA]</scope>
    <source>
        <strain evidence="4 5">KACC14197</strain>
    </source>
</reference>
<dbReference type="RefSeq" id="WP_341417055.1">
    <property type="nucleotide sequence ID" value="NZ_JBBPCC010000012.1"/>
</dbReference>
<keyword evidence="5" id="KW-1185">Reference proteome</keyword>
<feature type="chain" id="PRO_5046238127" evidence="2">
    <location>
        <begin position="24"/>
        <end position="520"/>
    </location>
</feature>
<dbReference type="SUPFAM" id="SSF53850">
    <property type="entry name" value="Periplasmic binding protein-like II"/>
    <property type="match status" value="1"/>
</dbReference>
<dbReference type="PROSITE" id="PS51257">
    <property type="entry name" value="PROKAR_LIPOPROTEIN"/>
    <property type="match status" value="1"/>
</dbReference>
<accession>A0ABU9DPE5</accession>
<name>A0ABU9DPE5_9BACL</name>
<dbReference type="InterPro" id="IPR050490">
    <property type="entry name" value="Bact_solute-bd_prot1"/>
</dbReference>
<gene>
    <name evidence="4" type="ORF">WMW72_18685</name>
</gene>
<protein>
    <submittedName>
        <fullName evidence="4">ABC transporter substrate-binding protein</fullName>
    </submittedName>
</protein>
<dbReference type="InterPro" id="IPR006059">
    <property type="entry name" value="SBP"/>
</dbReference>